<keyword evidence="4" id="KW-1185">Reference proteome</keyword>
<evidence type="ECO:0000259" key="2">
    <source>
        <dbReference type="Pfam" id="PF13205"/>
    </source>
</evidence>
<dbReference type="AlphaFoldDB" id="A1ZGE5"/>
<organism evidence="3 4">
    <name type="scientific">Microscilla marina ATCC 23134</name>
    <dbReference type="NCBI Taxonomy" id="313606"/>
    <lineage>
        <taxon>Bacteria</taxon>
        <taxon>Pseudomonadati</taxon>
        <taxon>Bacteroidota</taxon>
        <taxon>Cytophagia</taxon>
        <taxon>Cytophagales</taxon>
        <taxon>Microscillaceae</taxon>
        <taxon>Microscilla</taxon>
    </lineage>
</organism>
<proteinExistence type="predicted"/>
<dbReference type="Pfam" id="PF13205">
    <property type="entry name" value="Big_5"/>
    <property type="match status" value="1"/>
</dbReference>
<dbReference type="SUPFAM" id="SSF49478">
    <property type="entry name" value="Cna protein B-type domain"/>
    <property type="match status" value="1"/>
</dbReference>
<feature type="domain" description="SbsA Ig-like" evidence="2">
    <location>
        <begin position="34"/>
        <end position="123"/>
    </location>
</feature>
<gene>
    <name evidence="3" type="ORF">M23134_03200</name>
</gene>
<evidence type="ECO:0000313" key="4">
    <source>
        <dbReference type="Proteomes" id="UP000004095"/>
    </source>
</evidence>
<dbReference type="EMBL" id="AAWS01000006">
    <property type="protein sequence ID" value="EAY30562.1"/>
    <property type="molecule type" value="Genomic_DNA"/>
</dbReference>
<comment type="caution">
    <text evidence="3">The sequence shown here is derived from an EMBL/GenBank/DDBJ whole genome shotgun (WGS) entry which is preliminary data.</text>
</comment>
<keyword evidence="1" id="KW-0732">Signal</keyword>
<name>A1ZGE5_MICM2</name>
<dbReference type="eggNOG" id="COG4704">
    <property type="taxonomic scope" value="Bacteria"/>
</dbReference>
<evidence type="ECO:0000313" key="3">
    <source>
        <dbReference type="EMBL" id="EAY30562.1"/>
    </source>
</evidence>
<sequence>MVVWMLLSVSGCANIMAPTGGAKDSLPPTMDTARSYPKLEQLNYKDDKIELYFNEWIKAPKLKQELIITPRVKDYTFKISKKRLRITFLQPLDSNTTYNLDFRESIQDITEGNPTPVRLAFSTGSQLDTMEIKGKVMIPLTNKAAKKTIVALYKVDDTLKVDKDEPYYLTQTNDAGIYHFKNIKANRYRLYAIQDANNNKYYNKNELIGFAPEIVDLTQGSQDSLNLNLVQEDYDAPRMIGKLRQKHYFEIKFNEGVQTLKVDSGQTNLRQKVLYNLTDRGKKLTFYNMQGLDSLRLRIIAQDSAQNRLSEEVNLRFNNKPVKEKDKATFKIDIQPKNTLGIVGNKLDLTVKFSKPIVQFAAEKLKYLVDADTVNLKPLIDSSAKFEWNQFKTQLNITRPVSFKNVIKLVADSAAFVSAVNDSSQMIKTTLNRLDPTKIGLVNIAIETQSPHFIIQLLNQEFQIIKERKSGEVTGNSFKFDNLAPGSYSIRIIIDENNNGKWDFSNYKENKPAENITFYPSSIQLRANWEQNIILKF</sequence>
<reference evidence="3 4" key="1">
    <citation type="submission" date="2007-01" db="EMBL/GenBank/DDBJ databases">
        <authorList>
            <person name="Haygood M."/>
            <person name="Podell S."/>
            <person name="Anderson C."/>
            <person name="Hopkinson B."/>
            <person name="Roe K."/>
            <person name="Barbeau K."/>
            <person name="Gaasterland T."/>
            <person name="Ferriera S."/>
            <person name="Johnson J."/>
            <person name="Kravitz S."/>
            <person name="Beeson K."/>
            <person name="Sutton G."/>
            <person name="Rogers Y.-H."/>
            <person name="Friedman R."/>
            <person name="Frazier M."/>
            <person name="Venter J.C."/>
        </authorList>
    </citation>
    <scope>NUCLEOTIDE SEQUENCE [LARGE SCALE GENOMIC DNA]</scope>
    <source>
        <strain evidence="3 4">ATCC 23134</strain>
    </source>
</reference>
<accession>A1ZGE5</accession>
<dbReference type="InterPro" id="IPR032812">
    <property type="entry name" value="SbsA_Ig"/>
</dbReference>
<protein>
    <recommendedName>
        <fullName evidence="2">SbsA Ig-like domain-containing protein</fullName>
    </recommendedName>
</protein>
<evidence type="ECO:0000256" key="1">
    <source>
        <dbReference type="ARBA" id="ARBA00022729"/>
    </source>
</evidence>
<dbReference type="Proteomes" id="UP000004095">
    <property type="component" value="Unassembled WGS sequence"/>
</dbReference>